<dbReference type="Proteomes" id="UP001652620">
    <property type="component" value="Chromosome 5"/>
</dbReference>
<sequence length="334" mass="36262">MVLTNFECWAHGGGAVIGNGELPVNSRHMDMFNPRVVQQRLNPADTGTSPVSHISSNGYYGFSYVNAAHELGDNYQQNGITHDANNTNINNNNNNNTCVPNANDINGMLPMMHTGMDVGVATAGAAAAFGSDLAATQRRKKRYFVSDDDYANCALLNGCDSGVGIRDVAVAGLDGCAPKRCRYDDDYAAAQYCNARKCQQAINCGSNLNIYHNNNNNNVINKYNNKLFYNNQHRLGSGKRGSVDKSCENSSTEDMLHDHVVDVKANNTYLRQQAKFPAFAANCLSGKSAATEAAARSSNEDNSVLAALYNKTHGGAFYHYTVSNNDNQPYVEDI</sequence>
<dbReference type="RefSeq" id="XP_049313191.1">
    <property type="nucleotide sequence ID" value="XM_049457234.1"/>
</dbReference>
<gene>
    <name evidence="2" type="primary">LOC105227834</name>
</gene>
<protein>
    <submittedName>
        <fullName evidence="2">Uncharacterized protein DDB_G0286447 isoform X2</fullName>
    </submittedName>
</protein>
<evidence type="ECO:0000313" key="2">
    <source>
        <dbReference type="RefSeq" id="XP_049313191.1"/>
    </source>
</evidence>
<organism evidence="1 2">
    <name type="scientific">Bactrocera dorsalis</name>
    <name type="common">Oriental fruit fly</name>
    <name type="synonym">Dacus dorsalis</name>
    <dbReference type="NCBI Taxonomy" id="27457"/>
    <lineage>
        <taxon>Eukaryota</taxon>
        <taxon>Metazoa</taxon>
        <taxon>Ecdysozoa</taxon>
        <taxon>Arthropoda</taxon>
        <taxon>Hexapoda</taxon>
        <taxon>Insecta</taxon>
        <taxon>Pterygota</taxon>
        <taxon>Neoptera</taxon>
        <taxon>Endopterygota</taxon>
        <taxon>Diptera</taxon>
        <taxon>Brachycera</taxon>
        <taxon>Muscomorpha</taxon>
        <taxon>Tephritoidea</taxon>
        <taxon>Tephritidae</taxon>
        <taxon>Bactrocera</taxon>
        <taxon>Bactrocera</taxon>
    </lineage>
</organism>
<name>A0ABM3JVC6_BACDO</name>
<evidence type="ECO:0000313" key="1">
    <source>
        <dbReference type="Proteomes" id="UP001652620"/>
    </source>
</evidence>
<dbReference type="GeneID" id="105227834"/>
<proteinExistence type="predicted"/>
<keyword evidence="1" id="KW-1185">Reference proteome</keyword>
<accession>A0ABM3JVC6</accession>
<reference evidence="2" key="1">
    <citation type="submission" date="2025-08" db="UniProtKB">
        <authorList>
            <consortium name="RefSeq"/>
        </authorList>
    </citation>
    <scope>IDENTIFICATION</scope>
    <source>
        <tissue evidence="2">Adult</tissue>
    </source>
</reference>